<dbReference type="GO" id="GO:0140359">
    <property type="term" value="F:ABC-type transporter activity"/>
    <property type="evidence" value="ECO:0007669"/>
    <property type="project" value="InterPro"/>
</dbReference>
<dbReference type="SMART" id="SM00382">
    <property type="entry name" value="AAA"/>
    <property type="match status" value="1"/>
</dbReference>
<evidence type="ECO:0000313" key="11">
    <source>
        <dbReference type="Proteomes" id="UP000327044"/>
    </source>
</evidence>
<dbReference type="InterPro" id="IPR003593">
    <property type="entry name" value="AAA+_ATPase"/>
</dbReference>
<evidence type="ECO:0000256" key="4">
    <source>
        <dbReference type="ARBA" id="ARBA00022840"/>
    </source>
</evidence>
<evidence type="ECO:0000259" key="9">
    <source>
        <dbReference type="PROSITE" id="PS51012"/>
    </source>
</evidence>
<dbReference type="InterPro" id="IPR017871">
    <property type="entry name" value="ABC_transporter-like_CS"/>
</dbReference>
<dbReference type="PROSITE" id="PS00211">
    <property type="entry name" value="ABC_TRANSPORTER_1"/>
    <property type="match status" value="1"/>
</dbReference>
<feature type="domain" description="ABC transporter" evidence="8">
    <location>
        <begin position="28"/>
        <end position="256"/>
    </location>
</feature>
<keyword evidence="3" id="KW-0547">Nucleotide-binding</keyword>
<dbReference type="InterPro" id="IPR003439">
    <property type="entry name" value="ABC_transporter-like_ATP-bd"/>
</dbReference>
<keyword evidence="6 7" id="KW-0472">Membrane</keyword>
<dbReference type="CDD" id="cd03230">
    <property type="entry name" value="ABC_DR_subfamily_A"/>
    <property type="match status" value="1"/>
</dbReference>
<accession>A0A5N4ADD3</accession>
<organism evidence="10 11">
    <name type="scientific">Photinus pyralis</name>
    <name type="common">Common eastern firefly</name>
    <name type="synonym">Lampyris pyralis</name>
    <dbReference type="NCBI Taxonomy" id="7054"/>
    <lineage>
        <taxon>Eukaryota</taxon>
        <taxon>Metazoa</taxon>
        <taxon>Ecdysozoa</taxon>
        <taxon>Arthropoda</taxon>
        <taxon>Hexapoda</taxon>
        <taxon>Insecta</taxon>
        <taxon>Pterygota</taxon>
        <taxon>Neoptera</taxon>
        <taxon>Endopterygota</taxon>
        <taxon>Coleoptera</taxon>
        <taxon>Polyphaga</taxon>
        <taxon>Elateriformia</taxon>
        <taxon>Elateroidea</taxon>
        <taxon>Lampyridae</taxon>
        <taxon>Lampyrinae</taxon>
        <taxon>Photinus</taxon>
    </lineage>
</organism>
<dbReference type="InterPro" id="IPR027417">
    <property type="entry name" value="P-loop_NTPase"/>
</dbReference>
<feature type="domain" description="ABC transmembrane type-2" evidence="9">
    <location>
        <begin position="467"/>
        <end position="695"/>
    </location>
</feature>
<dbReference type="GO" id="GO:0016887">
    <property type="term" value="F:ATP hydrolysis activity"/>
    <property type="evidence" value="ECO:0007669"/>
    <property type="project" value="InterPro"/>
</dbReference>
<dbReference type="GO" id="GO:0016020">
    <property type="term" value="C:membrane"/>
    <property type="evidence" value="ECO:0007669"/>
    <property type="project" value="UniProtKB-SubCell"/>
</dbReference>
<dbReference type="InParanoid" id="A0A5N4ADD3"/>
<dbReference type="InterPro" id="IPR047817">
    <property type="entry name" value="ABC2_TM_bact-type"/>
</dbReference>
<evidence type="ECO:0000256" key="2">
    <source>
        <dbReference type="ARBA" id="ARBA00022692"/>
    </source>
</evidence>
<dbReference type="AlphaFoldDB" id="A0A5N4ADD3"/>
<dbReference type="Proteomes" id="UP000327044">
    <property type="component" value="Unassembled WGS sequence"/>
</dbReference>
<evidence type="ECO:0000313" key="10">
    <source>
        <dbReference type="EMBL" id="KAB0795299.1"/>
    </source>
</evidence>
<evidence type="ECO:0000256" key="5">
    <source>
        <dbReference type="ARBA" id="ARBA00022989"/>
    </source>
</evidence>
<evidence type="ECO:0000259" key="8">
    <source>
        <dbReference type="PROSITE" id="PS50893"/>
    </source>
</evidence>
<keyword evidence="5 7" id="KW-1133">Transmembrane helix</keyword>
<keyword evidence="2 7" id="KW-0812">Transmembrane</keyword>
<dbReference type="Gene3D" id="3.40.50.300">
    <property type="entry name" value="P-loop containing nucleotide triphosphate hydrolases"/>
    <property type="match status" value="1"/>
</dbReference>
<evidence type="ECO:0000256" key="1">
    <source>
        <dbReference type="ARBA" id="ARBA00004141"/>
    </source>
</evidence>
<dbReference type="InterPro" id="IPR013525">
    <property type="entry name" value="ABC2_TM"/>
</dbReference>
<feature type="transmembrane region" description="Helical" evidence="7">
    <location>
        <begin position="669"/>
        <end position="692"/>
    </location>
</feature>
<evidence type="ECO:0000256" key="6">
    <source>
        <dbReference type="ARBA" id="ARBA00023136"/>
    </source>
</evidence>
<proteinExistence type="predicted"/>
<gene>
    <name evidence="10" type="ORF">PPYR_12138</name>
</gene>
<feature type="transmembrane region" description="Helical" evidence="7">
    <location>
        <begin position="613"/>
        <end position="632"/>
    </location>
</feature>
<dbReference type="Pfam" id="PF12698">
    <property type="entry name" value="ABC2_membrane_3"/>
    <property type="match status" value="1"/>
</dbReference>
<dbReference type="PANTHER" id="PTHR43038:SF5">
    <property type="entry name" value="RE14039P"/>
    <property type="match status" value="1"/>
</dbReference>
<evidence type="ECO:0000256" key="7">
    <source>
        <dbReference type="SAM" id="Phobius"/>
    </source>
</evidence>
<keyword evidence="11" id="KW-1185">Reference proteome</keyword>
<dbReference type="PROSITE" id="PS51012">
    <property type="entry name" value="ABC_TM2"/>
    <property type="match status" value="1"/>
</dbReference>
<comment type="caution">
    <text evidence="10">The sequence shown here is derived from an EMBL/GenBank/DDBJ whole genome shotgun (WGS) entry which is preliminary data.</text>
</comment>
<comment type="subcellular location">
    <subcellularLocation>
        <location evidence="1">Membrane</location>
        <topology evidence="1">Multi-pass membrane protein</topology>
    </subcellularLocation>
</comment>
<keyword evidence="4" id="KW-0067">ATP-binding</keyword>
<protein>
    <submittedName>
        <fullName evidence="10">Uncharacterized protein</fullName>
    </submittedName>
</protein>
<feature type="transmembrane region" description="Helical" evidence="7">
    <location>
        <begin position="578"/>
        <end position="601"/>
    </location>
</feature>
<dbReference type="GO" id="GO:0005524">
    <property type="term" value="F:ATP binding"/>
    <property type="evidence" value="ECO:0007669"/>
    <property type="project" value="UniProtKB-KW"/>
</dbReference>
<evidence type="ECO:0000256" key="3">
    <source>
        <dbReference type="ARBA" id="ARBA00022741"/>
    </source>
</evidence>
<dbReference type="EMBL" id="VVIM01000008">
    <property type="protein sequence ID" value="KAB0795299.1"/>
    <property type="molecule type" value="Genomic_DNA"/>
</dbReference>
<reference evidence="10 11" key="1">
    <citation type="journal article" date="2018" name="Elife">
        <title>Firefly genomes illuminate parallel origins of bioluminescence in beetles.</title>
        <authorList>
            <person name="Fallon T.R."/>
            <person name="Lower S.E."/>
            <person name="Chang C.H."/>
            <person name="Bessho-Uehara M."/>
            <person name="Martin G.J."/>
            <person name="Bewick A.J."/>
            <person name="Behringer M."/>
            <person name="Debat H.J."/>
            <person name="Wong I."/>
            <person name="Day J.C."/>
            <person name="Suvorov A."/>
            <person name="Silva C.J."/>
            <person name="Stanger-Hall K.F."/>
            <person name="Hall D.W."/>
            <person name="Schmitz R.J."/>
            <person name="Nelson D.R."/>
            <person name="Lewis S.M."/>
            <person name="Shigenobu S."/>
            <person name="Bybee S.M."/>
            <person name="Larracuente A.M."/>
            <person name="Oba Y."/>
            <person name="Weng J.K."/>
        </authorList>
    </citation>
    <scope>NUCLEOTIDE SEQUENCE [LARGE SCALE GENOMIC DNA]</scope>
    <source>
        <strain evidence="10">1611_PpyrPB1</strain>
        <tissue evidence="10">Whole body</tissue>
    </source>
</reference>
<name>A0A5N4ADD3_PHOPY</name>
<dbReference type="PROSITE" id="PS50893">
    <property type="entry name" value="ABC_TRANSPORTER_2"/>
    <property type="match status" value="1"/>
</dbReference>
<dbReference type="SUPFAM" id="SSF52540">
    <property type="entry name" value="P-loop containing nucleoside triphosphate hydrolases"/>
    <property type="match status" value="1"/>
</dbReference>
<dbReference type="PANTHER" id="PTHR43038">
    <property type="entry name" value="ATP-BINDING CASSETTE, SUB-FAMILY H, MEMBER 1"/>
    <property type="match status" value="1"/>
</dbReference>
<dbReference type="Pfam" id="PF00005">
    <property type="entry name" value="ABC_tran"/>
    <property type="match status" value="1"/>
</dbReference>
<feature type="transmembrane region" description="Helical" evidence="7">
    <location>
        <begin position="546"/>
        <end position="572"/>
    </location>
</feature>
<sequence length="697" mass="78216">MSTCDNIAMENFHGQFYSSLQRDREYAIRVRHAHKQYGTNKNLCVVLDGLSMTVPKGIIYGLLGASGCGKTTLLGCILARRRLNSGEIWALGGSCVKGARVGYMPQELALYQEFTIRETLHYFGGLVGMRAKKIEDRLNFLSNLLMLPSVDKKVADLSGGQQRRVSLASALVHEPELLILDEPTVGVDPVLRQIIWDHLVDITQTKGTTVIMTSHYIDEMRQAHLIGLMRGGRFLAEESPRDLLVKFSTDSLEEVFLRLSANQILMKENESNDMPGKRDSLTQRSQNLVEKSHFLPSIHWDHLRTLLWINGLWMLRNLPVVLFMLLLPLVQMSLFCSAIGHNPKGLTVAIVNYETQNLSNCDTTLACNSSTLSCGYLYYLKGKDLNFVYYESDYEATNSVLKGKTYASIVIKSNYTTALQARIAEWRDAEPWDITASEIDVLRDTTSKDIATFLKIYMYESFRDFIGGYLESCDYSPRVVAVPFQWKKPVYGLNYPNFTDFVNPGMILTTIFFLSVALTAGAMLIQRNQGSIERAMVSGVTPIELLITHIITQFVLMMVQLTIVLVWSFVIFELTLNGSVLLVTLLSILTGFCGMCFGFAISCGVDSERMATYTALGSLFPLVMLSGIVWPIEGMHYLLQLCSIFLPLTKATESLRSILQRGWGITSPVVYMGFISITVWSLIFLLFSIVLLKVKKG</sequence>
<feature type="transmembrane region" description="Helical" evidence="7">
    <location>
        <begin position="505"/>
        <end position="525"/>
    </location>
</feature>